<sequence>GRRYIRVLRIGYNFSLSAYFWYYKERYLFDCSKVLTLTVLETMYRYWKYKIRASLNAELSTSTGYIETSRCPSCR</sequence>
<proteinExistence type="predicted"/>
<dbReference type="Proteomes" id="UP001176961">
    <property type="component" value="Unassembled WGS sequence"/>
</dbReference>
<dbReference type="AlphaFoldDB" id="A0AA36GJY9"/>
<feature type="non-terminal residue" evidence="1">
    <location>
        <position position="75"/>
    </location>
</feature>
<protein>
    <submittedName>
        <fullName evidence="1">Uncharacterized protein</fullName>
    </submittedName>
</protein>
<comment type="caution">
    <text evidence="1">The sequence shown here is derived from an EMBL/GenBank/DDBJ whole genome shotgun (WGS) entry which is preliminary data.</text>
</comment>
<keyword evidence="2" id="KW-1185">Reference proteome</keyword>
<feature type="non-terminal residue" evidence="1">
    <location>
        <position position="1"/>
    </location>
</feature>
<gene>
    <name evidence="1" type="ORF">CYNAS_LOCUS5526</name>
</gene>
<accession>A0AA36GJY9</accession>
<name>A0AA36GJY9_CYLNA</name>
<evidence type="ECO:0000313" key="2">
    <source>
        <dbReference type="Proteomes" id="UP001176961"/>
    </source>
</evidence>
<organism evidence="1 2">
    <name type="scientific">Cylicocyclus nassatus</name>
    <name type="common">Nematode worm</name>
    <dbReference type="NCBI Taxonomy" id="53992"/>
    <lineage>
        <taxon>Eukaryota</taxon>
        <taxon>Metazoa</taxon>
        <taxon>Ecdysozoa</taxon>
        <taxon>Nematoda</taxon>
        <taxon>Chromadorea</taxon>
        <taxon>Rhabditida</taxon>
        <taxon>Rhabditina</taxon>
        <taxon>Rhabditomorpha</taxon>
        <taxon>Strongyloidea</taxon>
        <taxon>Strongylidae</taxon>
        <taxon>Cylicocyclus</taxon>
    </lineage>
</organism>
<dbReference type="EMBL" id="CATQJL010000112">
    <property type="protein sequence ID" value="CAJ0593543.1"/>
    <property type="molecule type" value="Genomic_DNA"/>
</dbReference>
<evidence type="ECO:0000313" key="1">
    <source>
        <dbReference type="EMBL" id="CAJ0593543.1"/>
    </source>
</evidence>
<reference evidence="1" key="1">
    <citation type="submission" date="2023-07" db="EMBL/GenBank/DDBJ databases">
        <authorList>
            <consortium name="CYATHOMIX"/>
        </authorList>
    </citation>
    <scope>NUCLEOTIDE SEQUENCE</scope>
    <source>
        <strain evidence="1">N/A</strain>
    </source>
</reference>